<keyword evidence="4" id="KW-0997">Cell inner membrane</keyword>
<sequence>MMRFIRFGFVTRIVLILVFSLVALQILVVMGFYLRRSGDTGVGFRLPLPDQVAAIVALVERAPESDRNTILRAVNSPHLRVWVTKENPAPPRETWHQLPLVEQIVDNYLRALGAHTVTVLLQTNIKQLVEKPFRSGLLTMIVTLEDGEHLAFESQGRLITDVFGLPPGFWAGVFGFGIALLAILIISREARPLRQLVEAADSIDLSAPKPIADFPSSAPEIRALIAAFNRMQERIASLIKERMAMIGGFSHDLRTYATRLRLRMELIADDAERTRAIRDIEDMISLVNDALLAVQDPAESAQREQTTLELIDITELVGDEIDDHRKIGTSVTLVCEGAKGNALVLGQPVALRRLFRNLIENAIAYGGEARVMVQMRAEHVLVHIEDGGPGIPPEARANVTQAFVRLETSRSRRTGGAGLGLTIARKIAESHGGALEIGDAKSGGARVSVTLPQFQSAGNQHEDED</sequence>
<evidence type="ECO:0000256" key="1">
    <source>
        <dbReference type="ARBA" id="ARBA00000085"/>
    </source>
</evidence>
<dbReference type="Pfam" id="PF02518">
    <property type="entry name" value="HATPase_c"/>
    <property type="match status" value="1"/>
</dbReference>
<dbReference type="InterPro" id="IPR036097">
    <property type="entry name" value="HisK_dim/P_sf"/>
</dbReference>
<dbReference type="Pfam" id="PF00672">
    <property type="entry name" value="HAMP"/>
    <property type="match status" value="1"/>
</dbReference>
<dbReference type="CDD" id="cd06225">
    <property type="entry name" value="HAMP"/>
    <property type="match status" value="1"/>
</dbReference>
<evidence type="ECO:0000256" key="4">
    <source>
        <dbReference type="ARBA" id="ARBA00022519"/>
    </source>
</evidence>
<name>A0ABX1TP19_9GAMM</name>
<dbReference type="PANTHER" id="PTHR44936:SF5">
    <property type="entry name" value="SENSOR HISTIDINE KINASE ENVZ"/>
    <property type="match status" value="1"/>
</dbReference>
<evidence type="ECO:0000256" key="9">
    <source>
        <dbReference type="ARBA" id="ARBA00022777"/>
    </source>
</evidence>
<dbReference type="InterPro" id="IPR004358">
    <property type="entry name" value="Sig_transdc_His_kin-like_C"/>
</dbReference>
<evidence type="ECO:0000256" key="7">
    <source>
        <dbReference type="ARBA" id="ARBA00022692"/>
    </source>
</evidence>
<dbReference type="CDD" id="cd00075">
    <property type="entry name" value="HATPase"/>
    <property type="match status" value="1"/>
</dbReference>
<comment type="caution">
    <text evidence="17">The sequence shown here is derived from an EMBL/GenBank/DDBJ whole genome shotgun (WGS) entry which is preliminary data.</text>
</comment>
<reference evidence="17 18" key="1">
    <citation type="submission" date="2019-03" db="EMBL/GenBank/DDBJ databases">
        <title>Metabolic reconstructions from genomes of highly enriched 'Candidatus Accumulibacter' and 'Candidatus Competibacter' bioreactor populations.</title>
        <authorList>
            <person name="Annavajhala M.K."/>
            <person name="Welles L."/>
            <person name="Abbas B."/>
            <person name="Sorokin D."/>
            <person name="Park H."/>
            <person name="Van Loosdrecht M."/>
            <person name="Chandran K."/>
        </authorList>
    </citation>
    <scope>NUCLEOTIDE SEQUENCE [LARGE SCALE GENOMIC DNA]</scope>
    <source>
        <strain evidence="17 18">SBR_G</strain>
    </source>
</reference>
<dbReference type="Gene3D" id="1.10.287.130">
    <property type="match status" value="1"/>
</dbReference>
<dbReference type="InterPro" id="IPR050980">
    <property type="entry name" value="2C_sensor_his_kinase"/>
</dbReference>
<dbReference type="SMART" id="SM00387">
    <property type="entry name" value="HATPase_c"/>
    <property type="match status" value="1"/>
</dbReference>
<evidence type="ECO:0000256" key="5">
    <source>
        <dbReference type="ARBA" id="ARBA00022553"/>
    </source>
</evidence>
<dbReference type="InterPro" id="IPR036890">
    <property type="entry name" value="HATPase_C_sf"/>
</dbReference>
<proteinExistence type="predicted"/>
<evidence type="ECO:0000256" key="3">
    <source>
        <dbReference type="ARBA" id="ARBA00012438"/>
    </source>
</evidence>
<evidence type="ECO:0000256" key="6">
    <source>
        <dbReference type="ARBA" id="ARBA00022679"/>
    </source>
</evidence>
<feature type="domain" description="HAMP" evidence="16">
    <location>
        <begin position="187"/>
        <end position="240"/>
    </location>
</feature>
<evidence type="ECO:0000256" key="8">
    <source>
        <dbReference type="ARBA" id="ARBA00022741"/>
    </source>
</evidence>
<accession>A0ABX1TP19</accession>
<evidence type="ECO:0000256" key="12">
    <source>
        <dbReference type="ARBA" id="ARBA00023012"/>
    </source>
</evidence>
<protein>
    <recommendedName>
        <fullName evidence="3">histidine kinase</fullName>
        <ecNumber evidence="3">2.7.13.3</ecNumber>
    </recommendedName>
</protein>
<dbReference type="InterPro" id="IPR003594">
    <property type="entry name" value="HATPase_dom"/>
</dbReference>
<evidence type="ECO:0000256" key="11">
    <source>
        <dbReference type="ARBA" id="ARBA00022989"/>
    </source>
</evidence>
<evidence type="ECO:0000259" key="16">
    <source>
        <dbReference type="PROSITE" id="PS50885"/>
    </source>
</evidence>
<evidence type="ECO:0000313" key="18">
    <source>
        <dbReference type="Proteomes" id="UP000760480"/>
    </source>
</evidence>
<feature type="domain" description="Histidine kinase" evidence="15">
    <location>
        <begin position="248"/>
        <end position="455"/>
    </location>
</feature>
<dbReference type="PANTHER" id="PTHR44936">
    <property type="entry name" value="SENSOR PROTEIN CREC"/>
    <property type="match status" value="1"/>
</dbReference>
<comment type="subcellular location">
    <subcellularLocation>
        <location evidence="2">Cell inner membrane</location>
        <topology evidence="2">Multi-pass membrane protein</topology>
    </subcellularLocation>
</comment>
<dbReference type="Proteomes" id="UP000760480">
    <property type="component" value="Unassembled WGS sequence"/>
</dbReference>
<feature type="transmembrane region" description="Helical" evidence="14">
    <location>
        <begin position="168"/>
        <end position="186"/>
    </location>
</feature>
<evidence type="ECO:0000313" key="17">
    <source>
        <dbReference type="EMBL" id="NMQ21172.1"/>
    </source>
</evidence>
<dbReference type="EC" id="2.7.13.3" evidence="3"/>
<keyword evidence="10" id="KW-0067">ATP-binding</keyword>
<keyword evidence="9" id="KW-0418">Kinase</keyword>
<feature type="transmembrane region" description="Helical" evidence="14">
    <location>
        <begin position="12"/>
        <end position="34"/>
    </location>
</feature>
<dbReference type="InterPro" id="IPR005467">
    <property type="entry name" value="His_kinase_dom"/>
</dbReference>
<keyword evidence="13 14" id="KW-0472">Membrane</keyword>
<dbReference type="PRINTS" id="PR00344">
    <property type="entry name" value="BCTRLSENSOR"/>
</dbReference>
<gene>
    <name evidence="17" type="ORF">E4P82_19400</name>
</gene>
<evidence type="ECO:0000259" key="15">
    <source>
        <dbReference type="PROSITE" id="PS50109"/>
    </source>
</evidence>
<keyword evidence="8" id="KW-0547">Nucleotide-binding</keyword>
<dbReference type="Gene3D" id="3.30.565.10">
    <property type="entry name" value="Histidine kinase-like ATPase, C-terminal domain"/>
    <property type="match status" value="1"/>
</dbReference>
<comment type="catalytic activity">
    <reaction evidence="1">
        <text>ATP + protein L-histidine = ADP + protein N-phospho-L-histidine.</text>
        <dbReference type="EC" id="2.7.13.3"/>
    </reaction>
</comment>
<evidence type="ECO:0000256" key="10">
    <source>
        <dbReference type="ARBA" id="ARBA00022840"/>
    </source>
</evidence>
<dbReference type="EMBL" id="SPMZ01000078">
    <property type="protein sequence ID" value="NMQ21172.1"/>
    <property type="molecule type" value="Genomic_DNA"/>
</dbReference>
<keyword evidence="11 14" id="KW-1133">Transmembrane helix</keyword>
<keyword evidence="6" id="KW-0808">Transferase</keyword>
<dbReference type="PROSITE" id="PS50109">
    <property type="entry name" value="HIS_KIN"/>
    <property type="match status" value="1"/>
</dbReference>
<keyword evidence="18" id="KW-1185">Reference proteome</keyword>
<dbReference type="SMART" id="SM00304">
    <property type="entry name" value="HAMP"/>
    <property type="match status" value="1"/>
</dbReference>
<dbReference type="SUPFAM" id="SSF47384">
    <property type="entry name" value="Homodimeric domain of signal transducing histidine kinase"/>
    <property type="match status" value="1"/>
</dbReference>
<keyword evidence="7 14" id="KW-0812">Transmembrane</keyword>
<evidence type="ECO:0000256" key="13">
    <source>
        <dbReference type="ARBA" id="ARBA00023136"/>
    </source>
</evidence>
<evidence type="ECO:0000256" key="2">
    <source>
        <dbReference type="ARBA" id="ARBA00004429"/>
    </source>
</evidence>
<keyword evidence="4" id="KW-1003">Cell membrane</keyword>
<keyword evidence="5" id="KW-0597">Phosphoprotein</keyword>
<evidence type="ECO:0000256" key="14">
    <source>
        <dbReference type="SAM" id="Phobius"/>
    </source>
</evidence>
<dbReference type="SUPFAM" id="SSF55874">
    <property type="entry name" value="ATPase domain of HSP90 chaperone/DNA topoisomerase II/histidine kinase"/>
    <property type="match status" value="1"/>
</dbReference>
<dbReference type="InterPro" id="IPR003660">
    <property type="entry name" value="HAMP_dom"/>
</dbReference>
<dbReference type="RefSeq" id="WP_169250440.1">
    <property type="nucleotide sequence ID" value="NZ_SPMZ01000078.1"/>
</dbReference>
<dbReference type="PROSITE" id="PS50885">
    <property type="entry name" value="HAMP"/>
    <property type="match status" value="1"/>
</dbReference>
<keyword evidence="12" id="KW-0902">Two-component regulatory system</keyword>
<organism evidence="17 18">
    <name type="scientific">Candidatus Competibacter phosphatis</name>
    <dbReference type="NCBI Taxonomy" id="221280"/>
    <lineage>
        <taxon>Bacteria</taxon>
        <taxon>Pseudomonadati</taxon>
        <taxon>Pseudomonadota</taxon>
        <taxon>Gammaproteobacteria</taxon>
        <taxon>Candidatus Competibacteraceae</taxon>
        <taxon>Candidatus Competibacter</taxon>
    </lineage>
</organism>